<dbReference type="AlphaFoldDB" id="A0A0A9W5K9"/>
<feature type="compositionally biased region" description="Low complexity" evidence="1">
    <location>
        <begin position="106"/>
        <end position="137"/>
    </location>
</feature>
<reference evidence="2" key="1">
    <citation type="journal article" date="2014" name="PLoS ONE">
        <title>Transcriptome-Based Identification of ABC Transporters in the Western Tarnished Plant Bug Lygus hesperus.</title>
        <authorList>
            <person name="Hull J.J."/>
            <person name="Chaney K."/>
            <person name="Geib S.M."/>
            <person name="Fabrick J.A."/>
            <person name="Brent C.S."/>
            <person name="Walsh D."/>
            <person name="Lavine L.C."/>
        </authorList>
    </citation>
    <scope>NUCLEOTIDE SEQUENCE</scope>
</reference>
<organism evidence="2">
    <name type="scientific">Lygus hesperus</name>
    <name type="common">Western plant bug</name>
    <dbReference type="NCBI Taxonomy" id="30085"/>
    <lineage>
        <taxon>Eukaryota</taxon>
        <taxon>Metazoa</taxon>
        <taxon>Ecdysozoa</taxon>
        <taxon>Arthropoda</taxon>
        <taxon>Hexapoda</taxon>
        <taxon>Insecta</taxon>
        <taxon>Pterygota</taxon>
        <taxon>Neoptera</taxon>
        <taxon>Paraneoptera</taxon>
        <taxon>Hemiptera</taxon>
        <taxon>Heteroptera</taxon>
        <taxon>Panheteroptera</taxon>
        <taxon>Cimicomorpha</taxon>
        <taxon>Miridae</taxon>
        <taxon>Mirini</taxon>
        <taxon>Lygus</taxon>
    </lineage>
</organism>
<reference evidence="3" key="3">
    <citation type="journal article" date="2016" name="Gigascience">
        <title>De novo construction of an expanded transcriptome assembly for the western tarnished plant bug, Lygus hesperus.</title>
        <authorList>
            <person name="Tassone E.E."/>
            <person name="Geib S.M."/>
            <person name="Hall B."/>
            <person name="Fabrick J.A."/>
            <person name="Brent C.S."/>
            <person name="Hull J.J."/>
        </authorList>
    </citation>
    <scope>NUCLEOTIDE SEQUENCE</scope>
</reference>
<evidence type="ECO:0000256" key="1">
    <source>
        <dbReference type="SAM" id="MobiDB-lite"/>
    </source>
</evidence>
<name>A0A0A9W5K9_LYGHE</name>
<dbReference type="EMBL" id="GDHC01010556">
    <property type="protein sequence ID" value="JAQ08073.1"/>
    <property type="molecule type" value="Transcribed_RNA"/>
</dbReference>
<gene>
    <name evidence="2" type="ORF">CM83_20421</name>
    <name evidence="3" type="ORF">g.63272</name>
</gene>
<reference evidence="2" key="2">
    <citation type="submission" date="2014-07" db="EMBL/GenBank/DDBJ databases">
        <authorList>
            <person name="Hull J."/>
        </authorList>
    </citation>
    <scope>NUCLEOTIDE SEQUENCE</scope>
</reference>
<accession>A0A0A9W5K9</accession>
<dbReference type="EMBL" id="GBHO01041816">
    <property type="protein sequence ID" value="JAG01788.1"/>
    <property type="molecule type" value="Transcribed_RNA"/>
</dbReference>
<protein>
    <submittedName>
        <fullName evidence="2">Uncharacterized protein</fullName>
    </submittedName>
</protein>
<sequence length="174" mass="18799">MSCVMLAGGAVTLPLLLSRKEKHTEHSSMTGNLNEQDKEQSSLIATECLSLYQTLPNAIKVHHTMQNTSLDDDDNNHKFISASTAYFMQVSLRGAGEVGQQDKVYSNTSNNISSSSSSGSGGISTHNSNNSSNNNSTAMHGGGYKVLNNERDDHRNTGGLKFYLDKAAQTQRQA</sequence>
<evidence type="ECO:0000313" key="2">
    <source>
        <dbReference type="EMBL" id="JAG01788.1"/>
    </source>
</evidence>
<evidence type="ECO:0000313" key="3">
    <source>
        <dbReference type="EMBL" id="JAQ08073.1"/>
    </source>
</evidence>
<feature type="region of interest" description="Disordered" evidence="1">
    <location>
        <begin position="105"/>
        <end position="174"/>
    </location>
</feature>
<proteinExistence type="predicted"/>